<gene>
    <name evidence="2" type="ORF">DFA_01433</name>
</gene>
<dbReference type="EMBL" id="GL883010">
    <property type="protein sequence ID" value="EGG21547.1"/>
    <property type="molecule type" value="Genomic_DNA"/>
</dbReference>
<sequence length="108" mass="12395">MNALTADLSILSLCVCILNRYTDSNNNNNNRMVSQYHRERLRGNVKIFSALALFSIGVYAFSMYKMGMNDFKDINDFGHQITAEEENQGKVLKKRLRGSGDQQQQQQQ</sequence>
<protein>
    <recommendedName>
        <fullName evidence="4">Cytochrome c oxidase assembly factor 3</fullName>
    </recommendedName>
</protein>
<dbReference type="OrthoDB" id="10018333at2759"/>
<feature type="transmembrane region" description="Helical" evidence="1">
    <location>
        <begin position="46"/>
        <end position="64"/>
    </location>
</feature>
<keyword evidence="1" id="KW-1133">Transmembrane helix</keyword>
<keyword evidence="3" id="KW-1185">Reference proteome</keyword>
<reference evidence="3" key="1">
    <citation type="journal article" date="2011" name="Genome Res.">
        <title>Phylogeny-wide analysis of social amoeba genomes highlights ancient origins for complex intercellular communication.</title>
        <authorList>
            <person name="Heidel A.J."/>
            <person name="Lawal H.M."/>
            <person name="Felder M."/>
            <person name="Schilde C."/>
            <person name="Helps N.R."/>
            <person name="Tunggal B."/>
            <person name="Rivero F."/>
            <person name="John U."/>
            <person name="Schleicher M."/>
            <person name="Eichinger L."/>
            <person name="Platzer M."/>
            <person name="Noegel A.A."/>
            <person name="Schaap P."/>
            <person name="Gloeckner G."/>
        </authorList>
    </citation>
    <scope>NUCLEOTIDE SEQUENCE [LARGE SCALE GENOMIC DNA]</scope>
    <source>
        <strain evidence="3">SH3</strain>
    </source>
</reference>
<dbReference type="KEGG" id="dfa:DFA_01433"/>
<accession>F4PSR9</accession>
<evidence type="ECO:0008006" key="4">
    <source>
        <dbReference type="Google" id="ProtNLM"/>
    </source>
</evidence>
<evidence type="ECO:0000313" key="3">
    <source>
        <dbReference type="Proteomes" id="UP000007797"/>
    </source>
</evidence>
<dbReference type="Proteomes" id="UP000007797">
    <property type="component" value="Unassembled WGS sequence"/>
</dbReference>
<dbReference type="AlphaFoldDB" id="F4PSR9"/>
<evidence type="ECO:0000256" key="1">
    <source>
        <dbReference type="SAM" id="Phobius"/>
    </source>
</evidence>
<keyword evidence="1" id="KW-0472">Membrane</keyword>
<name>F4PSR9_CACFS</name>
<dbReference type="GeneID" id="14872970"/>
<evidence type="ECO:0000313" key="2">
    <source>
        <dbReference type="EMBL" id="EGG21547.1"/>
    </source>
</evidence>
<dbReference type="RefSeq" id="XP_004359397.1">
    <property type="nucleotide sequence ID" value="XM_004359340.1"/>
</dbReference>
<organism evidence="2 3">
    <name type="scientific">Cavenderia fasciculata</name>
    <name type="common">Slime mold</name>
    <name type="synonym">Dictyostelium fasciculatum</name>
    <dbReference type="NCBI Taxonomy" id="261658"/>
    <lineage>
        <taxon>Eukaryota</taxon>
        <taxon>Amoebozoa</taxon>
        <taxon>Evosea</taxon>
        <taxon>Eumycetozoa</taxon>
        <taxon>Dictyostelia</taxon>
        <taxon>Acytosteliales</taxon>
        <taxon>Cavenderiaceae</taxon>
        <taxon>Cavenderia</taxon>
    </lineage>
</organism>
<keyword evidence="1" id="KW-0812">Transmembrane</keyword>
<proteinExistence type="predicted"/>